<name>A0A377GY97_9FUSO</name>
<keyword evidence="1" id="KW-1133">Transmembrane helix</keyword>
<evidence type="ECO:0000256" key="1">
    <source>
        <dbReference type="SAM" id="Phobius"/>
    </source>
</evidence>
<feature type="transmembrane region" description="Helical" evidence="1">
    <location>
        <begin position="31"/>
        <end position="54"/>
    </location>
</feature>
<sequence>MILLVIILVLLYIFSRKKCNCENSQSIGNIIFTILIILVIIYILGNLFHLPFIFGPRFNLFRIFNCF</sequence>
<reference evidence="2 3" key="1">
    <citation type="submission" date="2018-06" db="EMBL/GenBank/DDBJ databases">
        <authorList>
            <consortium name="Pathogen Informatics"/>
            <person name="Doyle S."/>
        </authorList>
    </citation>
    <scope>NUCLEOTIDE SEQUENCE [LARGE SCALE GENOMIC DNA]</scope>
    <source>
        <strain evidence="2 3">NCTC10723</strain>
    </source>
</reference>
<dbReference type="AlphaFoldDB" id="A0A377GY97"/>
<keyword evidence="3" id="KW-1185">Reference proteome</keyword>
<dbReference type="Proteomes" id="UP000255328">
    <property type="component" value="Unassembled WGS sequence"/>
</dbReference>
<evidence type="ECO:0000313" key="2">
    <source>
        <dbReference type="EMBL" id="STO31833.1"/>
    </source>
</evidence>
<dbReference type="EMBL" id="UGGU01000003">
    <property type="protein sequence ID" value="STO31833.1"/>
    <property type="molecule type" value="Genomic_DNA"/>
</dbReference>
<keyword evidence="1" id="KW-0812">Transmembrane</keyword>
<organism evidence="2 3">
    <name type="scientific">Fusobacterium necrogenes</name>
    <dbReference type="NCBI Taxonomy" id="858"/>
    <lineage>
        <taxon>Bacteria</taxon>
        <taxon>Fusobacteriati</taxon>
        <taxon>Fusobacteriota</taxon>
        <taxon>Fusobacteriia</taxon>
        <taxon>Fusobacteriales</taxon>
        <taxon>Fusobacteriaceae</taxon>
        <taxon>Fusobacterium</taxon>
    </lineage>
</organism>
<evidence type="ECO:0000313" key="3">
    <source>
        <dbReference type="Proteomes" id="UP000255328"/>
    </source>
</evidence>
<protein>
    <submittedName>
        <fullName evidence="2">Uncharacterized protein</fullName>
    </submittedName>
</protein>
<accession>A0A377GY97</accession>
<gene>
    <name evidence="2" type="ORF">NCTC10723_01293</name>
</gene>
<keyword evidence="1" id="KW-0472">Membrane</keyword>
<proteinExistence type="predicted"/>